<evidence type="ECO:0000256" key="3">
    <source>
        <dbReference type="ARBA" id="ARBA00023125"/>
    </source>
</evidence>
<evidence type="ECO:0000313" key="6">
    <source>
        <dbReference type="EMBL" id="GAH34585.1"/>
    </source>
</evidence>
<feature type="domain" description="Type I restriction modification DNA specificity" evidence="5">
    <location>
        <begin position="38"/>
        <end position="145"/>
    </location>
</feature>
<name>X1FPZ9_9ZZZZ</name>
<proteinExistence type="inferred from homology"/>
<evidence type="ECO:0000256" key="1">
    <source>
        <dbReference type="ARBA" id="ARBA00010923"/>
    </source>
</evidence>
<evidence type="ECO:0000256" key="4">
    <source>
        <dbReference type="SAM" id="Coils"/>
    </source>
</evidence>
<keyword evidence="2" id="KW-0680">Restriction system</keyword>
<dbReference type="SUPFAM" id="SSF116734">
    <property type="entry name" value="DNA methylase specificity domain"/>
    <property type="match status" value="1"/>
</dbReference>
<gene>
    <name evidence="6" type="ORF">S03H2_15607</name>
</gene>
<sequence length="171" mass="19144">NKKLDPTKNPSAEIKYVELANVNGSNGTIKDCEVYKHWQLPGRARMLIKNGDVLISSLGGSIDKVGLVTEEYDSQVGSTGFFVIDSDVLNSEALFLIFRNKIISGQLERNTRGAIMSAISENEFKNILIPIIPKLAQQKIPSLIQESFQLRREAKELLEEAKQKVEELIEK</sequence>
<comment type="caution">
    <text evidence="6">The sequence shown here is derived from an EMBL/GenBank/DDBJ whole genome shotgun (WGS) entry which is preliminary data.</text>
</comment>
<protein>
    <recommendedName>
        <fullName evidence="5">Type I restriction modification DNA specificity domain-containing protein</fullName>
    </recommendedName>
</protein>
<dbReference type="AlphaFoldDB" id="X1FPZ9"/>
<dbReference type="PANTHER" id="PTHR30408">
    <property type="entry name" value="TYPE-1 RESTRICTION ENZYME ECOKI SPECIFICITY PROTEIN"/>
    <property type="match status" value="1"/>
</dbReference>
<dbReference type="EMBL" id="BARU01007944">
    <property type="protein sequence ID" value="GAH34585.1"/>
    <property type="molecule type" value="Genomic_DNA"/>
</dbReference>
<dbReference type="Gene3D" id="3.90.220.20">
    <property type="entry name" value="DNA methylase specificity domains"/>
    <property type="match status" value="1"/>
</dbReference>
<evidence type="ECO:0000256" key="2">
    <source>
        <dbReference type="ARBA" id="ARBA00022747"/>
    </source>
</evidence>
<dbReference type="GO" id="GO:0003677">
    <property type="term" value="F:DNA binding"/>
    <property type="evidence" value="ECO:0007669"/>
    <property type="project" value="UniProtKB-KW"/>
</dbReference>
<organism evidence="6">
    <name type="scientific">marine sediment metagenome</name>
    <dbReference type="NCBI Taxonomy" id="412755"/>
    <lineage>
        <taxon>unclassified sequences</taxon>
        <taxon>metagenomes</taxon>
        <taxon>ecological metagenomes</taxon>
    </lineage>
</organism>
<dbReference type="InterPro" id="IPR000055">
    <property type="entry name" value="Restrct_endonuc_typeI_TRD"/>
</dbReference>
<comment type="similarity">
    <text evidence="1">Belongs to the type-I restriction system S methylase family.</text>
</comment>
<accession>X1FPZ9</accession>
<keyword evidence="3" id="KW-0238">DNA-binding</keyword>
<feature type="coiled-coil region" evidence="4">
    <location>
        <begin position="144"/>
        <end position="171"/>
    </location>
</feature>
<dbReference type="GO" id="GO:0009307">
    <property type="term" value="P:DNA restriction-modification system"/>
    <property type="evidence" value="ECO:0007669"/>
    <property type="project" value="UniProtKB-KW"/>
</dbReference>
<dbReference type="PANTHER" id="PTHR30408:SF12">
    <property type="entry name" value="TYPE I RESTRICTION ENZYME MJAVIII SPECIFICITY SUBUNIT"/>
    <property type="match status" value="1"/>
</dbReference>
<feature type="non-terminal residue" evidence="6">
    <location>
        <position position="1"/>
    </location>
</feature>
<dbReference type="Pfam" id="PF01420">
    <property type="entry name" value="Methylase_S"/>
    <property type="match status" value="1"/>
</dbReference>
<dbReference type="InterPro" id="IPR052021">
    <property type="entry name" value="Type-I_RS_S_subunit"/>
</dbReference>
<dbReference type="InterPro" id="IPR044946">
    <property type="entry name" value="Restrct_endonuc_typeI_TRD_sf"/>
</dbReference>
<evidence type="ECO:0000259" key="5">
    <source>
        <dbReference type="Pfam" id="PF01420"/>
    </source>
</evidence>
<keyword evidence="4" id="KW-0175">Coiled coil</keyword>
<reference evidence="6" key="1">
    <citation type="journal article" date="2014" name="Front. Microbiol.">
        <title>High frequency of phylogenetically diverse reductive dehalogenase-homologous genes in deep subseafloor sedimentary metagenomes.</title>
        <authorList>
            <person name="Kawai M."/>
            <person name="Futagami T."/>
            <person name="Toyoda A."/>
            <person name="Takaki Y."/>
            <person name="Nishi S."/>
            <person name="Hori S."/>
            <person name="Arai W."/>
            <person name="Tsubouchi T."/>
            <person name="Morono Y."/>
            <person name="Uchiyama I."/>
            <person name="Ito T."/>
            <person name="Fujiyama A."/>
            <person name="Inagaki F."/>
            <person name="Takami H."/>
        </authorList>
    </citation>
    <scope>NUCLEOTIDE SEQUENCE</scope>
    <source>
        <strain evidence="6">Expedition CK06-06</strain>
    </source>
</reference>